<evidence type="ECO:0000256" key="2">
    <source>
        <dbReference type="SAM" id="SignalP"/>
    </source>
</evidence>
<gene>
    <name evidence="3" type="ORF">FRD01_02505</name>
</gene>
<dbReference type="AlphaFoldDB" id="A0A5B8XMD4"/>
<organism evidence="3 4">
    <name type="scientific">Microvenator marinus</name>
    <dbReference type="NCBI Taxonomy" id="2600177"/>
    <lineage>
        <taxon>Bacteria</taxon>
        <taxon>Deltaproteobacteria</taxon>
        <taxon>Bradymonadales</taxon>
        <taxon>Microvenatoraceae</taxon>
        <taxon>Microvenator</taxon>
    </lineage>
</organism>
<reference evidence="3 4" key="1">
    <citation type="submission" date="2019-08" db="EMBL/GenBank/DDBJ databases">
        <authorList>
            <person name="Liang Q."/>
        </authorList>
    </citation>
    <scope>NUCLEOTIDE SEQUENCE [LARGE SCALE GENOMIC DNA]</scope>
    <source>
        <strain evidence="3 4">V1718</strain>
    </source>
</reference>
<accession>A0A5B8XMD4</accession>
<feature type="chain" id="PRO_5022876941" evidence="2">
    <location>
        <begin position="27"/>
        <end position="379"/>
    </location>
</feature>
<evidence type="ECO:0000313" key="4">
    <source>
        <dbReference type="Proteomes" id="UP000321595"/>
    </source>
</evidence>
<keyword evidence="2" id="KW-0732">Signal</keyword>
<dbReference type="KEGG" id="bbae:FRD01_02505"/>
<feature type="compositionally biased region" description="Acidic residues" evidence="1">
    <location>
        <begin position="31"/>
        <end position="44"/>
    </location>
</feature>
<evidence type="ECO:0000256" key="1">
    <source>
        <dbReference type="SAM" id="MobiDB-lite"/>
    </source>
</evidence>
<proteinExistence type="predicted"/>
<evidence type="ECO:0000313" key="3">
    <source>
        <dbReference type="EMBL" id="QED26148.1"/>
    </source>
</evidence>
<dbReference type="EMBL" id="CP042467">
    <property type="protein sequence ID" value="QED26148.1"/>
    <property type="molecule type" value="Genomic_DNA"/>
</dbReference>
<dbReference type="Proteomes" id="UP000321595">
    <property type="component" value="Chromosome"/>
</dbReference>
<dbReference type="RefSeq" id="WP_146957341.1">
    <property type="nucleotide sequence ID" value="NZ_CP042467.1"/>
</dbReference>
<protein>
    <submittedName>
        <fullName evidence="3">Uncharacterized protein</fullName>
    </submittedName>
</protein>
<sequence length="379" mass="41037">MSSRIPFRFGLSAFLLSFVIGSGASAQETSENQEDAPFIEDTSELSEKSKEELRDEGFVFGADANLSTSSTATLVALIAGLPIHGIGHLWIDDSRTGNTLLIAEGISIATMAAAGTYIWLDSGSSSASGWMSSVFELGLSSFAIGYLLDVIGTVQGVDREFTLNTRNSQRYTAEAGYGFLSTEEIPTRHLLNFGLGADFGAFYTKLDATSDIEVASLSGSLLLGTRFLRLRPQSFVFVEAKGEVFGFREAGPFWRSTVEGRLGGSLDMGTFFTQLNQVAVGFWVGYGQDFLRFEEDFAVDFEGGSAFLTQQAFIHFNATENLNIFFGHGRHPSWYIPAVNRLVGTTDVEIRYRTNFGRLKVGATIGSGLGLSIGGQMGF</sequence>
<keyword evidence="4" id="KW-1185">Reference proteome</keyword>
<name>A0A5B8XMD4_9DELT</name>
<feature type="signal peptide" evidence="2">
    <location>
        <begin position="1"/>
        <end position="26"/>
    </location>
</feature>
<feature type="region of interest" description="Disordered" evidence="1">
    <location>
        <begin position="27"/>
        <end position="46"/>
    </location>
</feature>